<feature type="compositionally biased region" description="Low complexity" evidence="1">
    <location>
        <begin position="335"/>
        <end position="361"/>
    </location>
</feature>
<name>A0AA43U0X7_9LECA</name>
<feature type="compositionally biased region" description="Polar residues" evidence="1">
    <location>
        <begin position="450"/>
        <end position="462"/>
    </location>
</feature>
<dbReference type="InterPro" id="IPR007718">
    <property type="entry name" value="Srp40_C"/>
</dbReference>
<dbReference type="PANTHER" id="PTHR23216">
    <property type="entry name" value="NUCLEOLAR AND COILED-BODY PHOSPHOPROTEIN 1"/>
    <property type="match status" value="1"/>
</dbReference>
<sequence length="524" mass="56311">MPKNGKKEKKVVNLQPQYHLSKEQLQAPKRKRPKNAPDKPQPAWMFPPDEENPVLNPKTKTAQQLEFDKKEKAASVDFLHHKSVGAPMRPAPPQLLVSLVGAYLTSYGFDGASRLYTTQLSARKKLDDWKITVDYPIPKGTPNLVQIFKQWHKDFELREDPSETSSSDSDDSLDTKVRKTNSKASKAAAKAATGDETSSSGESEEEDATSEESGSDIDMKDASPPPRKAKKAKEGQKTKATQKAKKRSAPSTSTSATSDSEADDELESSGAAIPKIQNAPPPMADSKVAESSSDPSSDSEAEVEAPSTPAVITKSSRVTSSDSSSDDSDEPEAPPTTTTVITETTTTKAPPSSSDSSSSDSSDSDSERLPAQTTTTTTTTSIINPRGNRGSDSSETLVATTPTTNTTTAIPPASSGSSSTSSSDSEEEPPLNKRKRSLSPVPGSTKMLKKSNTPFQRVPSSTKVDERFKSNAYQPYDYANRAHQDLVVTKGRGFTKEKNKKKRGTYRGGAIDVNEGGGKGIRFD</sequence>
<evidence type="ECO:0000313" key="4">
    <source>
        <dbReference type="Proteomes" id="UP001161017"/>
    </source>
</evidence>
<dbReference type="Pfam" id="PF05022">
    <property type="entry name" value="SRP40_C"/>
    <property type="match status" value="1"/>
</dbReference>
<feature type="compositionally biased region" description="Low complexity" evidence="1">
    <location>
        <begin position="249"/>
        <end position="259"/>
    </location>
</feature>
<dbReference type="InterPro" id="IPR039191">
    <property type="entry name" value="Nopp140-like"/>
</dbReference>
<dbReference type="Proteomes" id="UP001161017">
    <property type="component" value="Unassembled WGS sequence"/>
</dbReference>
<dbReference type="GO" id="GO:0005654">
    <property type="term" value="C:nucleoplasm"/>
    <property type="evidence" value="ECO:0007669"/>
    <property type="project" value="TreeGrafter"/>
</dbReference>
<dbReference type="PANTHER" id="PTHR23216:SF1">
    <property type="entry name" value="NUCLEOLAR AND COILED-BODY PHOSPHOPROTEIN 1"/>
    <property type="match status" value="1"/>
</dbReference>
<comment type="caution">
    <text evidence="3">The sequence shown here is derived from an EMBL/GenBank/DDBJ whole genome shotgun (WGS) entry which is preliminary data.</text>
</comment>
<gene>
    <name evidence="3" type="primary">SRP40</name>
    <name evidence="3" type="ORF">OHK93_003048</name>
</gene>
<feature type="region of interest" description="Disordered" evidence="1">
    <location>
        <begin position="494"/>
        <end position="524"/>
    </location>
</feature>
<feature type="region of interest" description="Disordered" evidence="1">
    <location>
        <begin position="158"/>
        <end position="467"/>
    </location>
</feature>
<feature type="compositionally biased region" description="Low complexity" evidence="1">
    <location>
        <begin position="182"/>
        <end position="201"/>
    </location>
</feature>
<accession>A0AA43U0X7</accession>
<evidence type="ECO:0000256" key="1">
    <source>
        <dbReference type="SAM" id="MobiDB-lite"/>
    </source>
</evidence>
<dbReference type="GO" id="GO:0005730">
    <property type="term" value="C:nucleolus"/>
    <property type="evidence" value="ECO:0007669"/>
    <property type="project" value="InterPro"/>
</dbReference>
<proteinExistence type="predicted"/>
<feature type="compositionally biased region" description="Low complexity" evidence="1">
    <location>
        <begin position="304"/>
        <end position="323"/>
    </location>
</feature>
<feature type="region of interest" description="Disordered" evidence="1">
    <location>
        <begin position="1"/>
        <end position="56"/>
    </location>
</feature>
<reference evidence="3" key="1">
    <citation type="journal article" date="2023" name="Genome Biol. Evol.">
        <title>First Whole Genome Sequence and Flow Cytometry Genome Size Data for the Lichen-Forming Fungus Ramalina farinacea (Ascomycota).</title>
        <authorList>
            <person name="Llewellyn T."/>
            <person name="Mian S."/>
            <person name="Hill R."/>
            <person name="Leitch I.J."/>
            <person name="Gaya E."/>
        </authorList>
    </citation>
    <scope>NUCLEOTIDE SEQUENCE</scope>
    <source>
        <strain evidence="3">LIQ254RAFAR</strain>
    </source>
</reference>
<protein>
    <submittedName>
        <fullName evidence="3">Jun-like transcription factor</fullName>
    </submittedName>
</protein>
<feature type="domain" description="Srp40 C-terminal" evidence="2">
    <location>
        <begin position="454"/>
        <end position="515"/>
    </location>
</feature>
<evidence type="ECO:0000313" key="3">
    <source>
        <dbReference type="EMBL" id="MDI1491837.1"/>
    </source>
</evidence>
<feature type="compositionally biased region" description="Acidic residues" evidence="1">
    <location>
        <begin position="202"/>
        <end position="215"/>
    </location>
</feature>
<evidence type="ECO:0000259" key="2">
    <source>
        <dbReference type="Pfam" id="PF05022"/>
    </source>
</evidence>
<dbReference type="AlphaFoldDB" id="A0AA43U0X7"/>
<organism evidence="3 4">
    <name type="scientific">Ramalina farinacea</name>
    <dbReference type="NCBI Taxonomy" id="258253"/>
    <lineage>
        <taxon>Eukaryota</taxon>
        <taxon>Fungi</taxon>
        <taxon>Dikarya</taxon>
        <taxon>Ascomycota</taxon>
        <taxon>Pezizomycotina</taxon>
        <taxon>Lecanoromycetes</taxon>
        <taxon>OSLEUM clade</taxon>
        <taxon>Lecanoromycetidae</taxon>
        <taxon>Lecanorales</taxon>
        <taxon>Lecanorineae</taxon>
        <taxon>Ramalinaceae</taxon>
        <taxon>Ramalina</taxon>
    </lineage>
</organism>
<dbReference type="EMBL" id="JAPUFD010000016">
    <property type="protein sequence ID" value="MDI1491837.1"/>
    <property type="molecule type" value="Genomic_DNA"/>
</dbReference>
<feature type="compositionally biased region" description="Low complexity" evidence="1">
    <location>
        <begin position="399"/>
        <end position="423"/>
    </location>
</feature>
<keyword evidence="4" id="KW-1185">Reference proteome</keyword>
<feature type="compositionally biased region" description="Gly residues" evidence="1">
    <location>
        <begin position="515"/>
        <end position="524"/>
    </location>
</feature>